<keyword evidence="3" id="KW-1185">Reference proteome</keyword>
<gene>
    <name evidence="2" type="ORF">ABID41_002170</name>
</gene>
<evidence type="ECO:0000256" key="1">
    <source>
        <dbReference type="SAM" id="MobiDB-lite"/>
    </source>
</evidence>
<name>A0ABV2EJ68_9CAUL</name>
<dbReference type="RefSeq" id="WP_354297600.1">
    <property type="nucleotide sequence ID" value="NZ_JBEPLU010000001.1"/>
</dbReference>
<feature type="region of interest" description="Disordered" evidence="1">
    <location>
        <begin position="1"/>
        <end position="54"/>
    </location>
</feature>
<dbReference type="Proteomes" id="UP001549110">
    <property type="component" value="Unassembled WGS sequence"/>
</dbReference>
<protein>
    <submittedName>
        <fullName evidence="2">Uncharacterized protein</fullName>
    </submittedName>
</protein>
<comment type="caution">
    <text evidence="2">The sequence shown here is derived from an EMBL/GenBank/DDBJ whole genome shotgun (WGS) entry which is preliminary data.</text>
</comment>
<evidence type="ECO:0000313" key="2">
    <source>
        <dbReference type="EMBL" id="MET3527075.1"/>
    </source>
</evidence>
<organism evidence="2 3">
    <name type="scientific">Phenylobacterium koreense</name>
    <dbReference type="NCBI Taxonomy" id="266125"/>
    <lineage>
        <taxon>Bacteria</taxon>
        <taxon>Pseudomonadati</taxon>
        <taxon>Pseudomonadota</taxon>
        <taxon>Alphaproteobacteria</taxon>
        <taxon>Caulobacterales</taxon>
        <taxon>Caulobacteraceae</taxon>
        <taxon>Phenylobacterium</taxon>
    </lineage>
</organism>
<accession>A0ABV2EJ68</accession>
<proteinExistence type="predicted"/>
<sequence length="105" mass="11433">MTLPIDPVRRSGAVRRVRRSEAAARAAADRSVPAIHEPPPPPAIARPGPPETAFTAHLLGQEGQRRGLRGGREVLDGARRLYNRIEYSGAADRRAPKGRLARTKI</sequence>
<feature type="compositionally biased region" description="Pro residues" evidence="1">
    <location>
        <begin position="36"/>
        <end position="50"/>
    </location>
</feature>
<dbReference type="EMBL" id="JBEPLU010000001">
    <property type="protein sequence ID" value="MET3527075.1"/>
    <property type="molecule type" value="Genomic_DNA"/>
</dbReference>
<evidence type="ECO:0000313" key="3">
    <source>
        <dbReference type="Proteomes" id="UP001549110"/>
    </source>
</evidence>
<feature type="compositionally biased region" description="Low complexity" evidence="1">
    <location>
        <begin position="23"/>
        <end position="35"/>
    </location>
</feature>
<reference evidence="2 3" key="1">
    <citation type="submission" date="2024-06" db="EMBL/GenBank/DDBJ databases">
        <title>Genomic Encyclopedia of Type Strains, Phase IV (KMG-IV): sequencing the most valuable type-strain genomes for metagenomic binning, comparative biology and taxonomic classification.</title>
        <authorList>
            <person name="Goeker M."/>
        </authorList>
    </citation>
    <scope>NUCLEOTIDE SEQUENCE [LARGE SCALE GENOMIC DNA]</scope>
    <source>
        <strain evidence="2 3">DSM 17809</strain>
    </source>
</reference>